<name>A0A5E4SJT0_9BURK</name>
<gene>
    <name evidence="1" type="ORF">PHO31112_00794</name>
</gene>
<dbReference type="InterPro" id="IPR024400">
    <property type="entry name" value="DUF2635"/>
</dbReference>
<reference evidence="1 2" key="1">
    <citation type="submission" date="2019-08" db="EMBL/GenBank/DDBJ databases">
        <authorList>
            <person name="Peeters C."/>
        </authorList>
    </citation>
    <scope>NUCLEOTIDE SEQUENCE [LARGE SCALE GENOMIC DNA]</scope>
    <source>
        <strain evidence="1 2">LMG 31112</strain>
    </source>
</reference>
<dbReference type="EMBL" id="CABPSM010000002">
    <property type="protein sequence ID" value="VVD75052.1"/>
    <property type="molecule type" value="Genomic_DNA"/>
</dbReference>
<evidence type="ECO:0008006" key="3">
    <source>
        <dbReference type="Google" id="ProtNLM"/>
    </source>
</evidence>
<dbReference type="AlphaFoldDB" id="A0A5E4SJT0"/>
<dbReference type="RefSeq" id="WP_150619332.1">
    <property type="nucleotide sequence ID" value="NZ_CABPSM010000002.1"/>
</dbReference>
<accession>A0A5E4SJT0</accession>
<evidence type="ECO:0000313" key="2">
    <source>
        <dbReference type="Proteomes" id="UP000343317"/>
    </source>
</evidence>
<dbReference type="Pfam" id="PF10948">
    <property type="entry name" value="DUF2635"/>
    <property type="match status" value="1"/>
</dbReference>
<sequence>MFIKPAPGIKLRDPETKQFVPESGQEVGEFDLYWVRRINDGDAIRVSEEIPEAPSAKPGKSA</sequence>
<evidence type="ECO:0000313" key="1">
    <source>
        <dbReference type="EMBL" id="VVD75052.1"/>
    </source>
</evidence>
<proteinExistence type="predicted"/>
<organism evidence="1 2">
    <name type="scientific">Pandoraea horticolens</name>
    <dbReference type="NCBI Taxonomy" id="2508298"/>
    <lineage>
        <taxon>Bacteria</taxon>
        <taxon>Pseudomonadati</taxon>
        <taxon>Pseudomonadota</taxon>
        <taxon>Betaproteobacteria</taxon>
        <taxon>Burkholderiales</taxon>
        <taxon>Burkholderiaceae</taxon>
        <taxon>Pandoraea</taxon>
    </lineage>
</organism>
<protein>
    <recommendedName>
        <fullName evidence="3">DUF2635 domain-containing protein</fullName>
    </recommendedName>
</protein>
<dbReference type="Proteomes" id="UP000343317">
    <property type="component" value="Unassembled WGS sequence"/>
</dbReference>
<keyword evidence="2" id="KW-1185">Reference proteome</keyword>